<dbReference type="AlphaFoldDB" id="A0A5Q0BJZ4"/>
<feature type="compositionally biased region" description="Polar residues" evidence="1">
    <location>
        <begin position="50"/>
        <end position="59"/>
    </location>
</feature>
<protein>
    <submittedName>
        <fullName evidence="2">Uncharacterized protein</fullName>
    </submittedName>
</protein>
<dbReference type="KEGG" id="mmob:F6R98_05360"/>
<proteinExistence type="predicted"/>
<feature type="region of interest" description="Disordered" evidence="1">
    <location>
        <begin position="1"/>
        <end position="61"/>
    </location>
</feature>
<dbReference type="EMBL" id="CP044205">
    <property type="protein sequence ID" value="QFY42126.1"/>
    <property type="molecule type" value="Genomic_DNA"/>
</dbReference>
<sequence>MTVSYDDLLPNATRLPPRPGIPPASAATLSGQGQNADADALGSLPGITATKPQSSNTQPLRLMPADFESGYARPPQAATGNAQTPRALNANDCEAGWKAANQASAGGVIGPAADKELSIPQRIAGTAQKIGRMATDFPTHLKGRLRIRLKAALPTTRTISTLLIRRMRKMADFRL</sequence>
<evidence type="ECO:0000313" key="2">
    <source>
        <dbReference type="EMBL" id="QFY42126.1"/>
    </source>
</evidence>
<organism evidence="2 3">
    <name type="scientific">Candidatus Methylospira mobilis</name>
    <dbReference type="NCBI Taxonomy" id="1808979"/>
    <lineage>
        <taxon>Bacteria</taxon>
        <taxon>Pseudomonadati</taxon>
        <taxon>Pseudomonadota</taxon>
        <taxon>Gammaproteobacteria</taxon>
        <taxon>Methylococcales</taxon>
        <taxon>Methylococcaceae</taxon>
        <taxon>Candidatus Methylospira</taxon>
    </lineage>
</organism>
<accession>A0A5Q0BJZ4</accession>
<dbReference type="InParanoid" id="A0A5Q0BJZ4"/>
<keyword evidence="3" id="KW-1185">Reference proteome</keyword>
<name>A0A5Q0BJZ4_9GAMM</name>
<evidence type="ECO:0000313" key="3">
    <source>
        <dbReference type="Proteomes" id="UP000325755"/>
    </source>
</evidence>
<reference evidence="2 3" key="1">
    <citation type="submission" date="2019-09" db="EMBL/GenBank/DDBJ databases">
        <title>Ecophysiology of the spiral-shaped methanotroph Methylospira mobilis as revealed by the complete genome sequence.</title>
        <authorList>
            <person name="Oshkin I.Y."/>
            <person name="Dedysh S.N."/>
            <person name="Miroshnikov K."/>
            <person name="Danilova O.V."/>
            <person name="Hakobyan A."/>
            <person name="Liesack W."/>
        </authorList>
    </citation>
    <scope>NUCLEOTIDE SEQUENCE [LARGE SCALE GENOMIC DNA]</scope>
    <source>
        <strain evidence="2 3">Shm1</strain>
    </source>
</reference>
<dbReference type="RefSeq" id="WP_153248108.1">
    <property type="nucleotide sequence ID" value="NZ_CP044205.1"/>
</dbReference>
<evidence type="ECO:0000256" key="1">
    <source>
        <dbReference type="SAM" id="MobiDB-lite"/>
    </source>
</evidence>
<gene>
    <name evidence="2" type="ORF">F6R98_05360</name>
</gene>
<dbReference type="Proteomes" id="UP000325755">
    <property type="component" value="Chromosome"/>
</dbReference>